<accession>A0AA88D1F0</accession>
<name>A0AA88D1F0_FICCA</name>
<dbReference type="EMBL" id="BTGU01000007">
    <property type="protein sequence ID" value="GMN37647.1"/>
    <property type="molecule type" value="Genomic_DNA"/>
</dbReference>
<sequence>MEGGDERENNKEREKLVYNLERDAGESVVGRERERESCRIKLLPETEGYRLRERELSAISSGKIVDVSGWVFAASGLSLSLSSSLPLSLFAPPFIFGIFGVVSHEFQQNRRRWALSLSLPLLLRPAVHIRHFCATVYIDRVNLEVQSENIDLENAVHVDIELDEDVIELEDKKLKSACKKCRQQYLASSKYGTSNMLNHIKTCPRTETRDIGQI</sequence>
<dbReference type="Proteomes" id="UP001187192">
    <property type="component" value="Unassembled WGS sequence"/>
</dbReference>
<gene>
    <name evidence="1" type="ORF">TIFTF001_006997</name>
</gene>
<evidence type="ECO:0000313" key="1">
    <source>
        <dbReference type="EMBL" id="GMN37647.1"/>
    </source>
</evidence>
<organism evidence="1 2">
    <name type="scientific">Ficus carica</name>
    <name type="common">Common fig</name>
    <dbReference type="NCBI Taxonomy" id="3494"/>
    <lineage>
        <taxon>Eukaryota</taxon>
        <taxon>Viridiplantae</taxon>
        <taxon>Streptophyta</taxon>
        <taxon>Embryophyta</taxon>
        <taxon>Tracheophyta</taxon>
        <taxon>Spermatophyta</taxon>
        <taxon>Magnoliopsida</taxon>
        <taxon>eudicotyledons</taxon>
        <taxon>Gunneridae</taxon>
        <taxon>Pentapetalae</taxon>
        <taxon>rosids</taxon>
        <taxon>fabids</taxon>
        <taxon>Rosales</taxon>
        <taxon>Moraceae</taxon>
        <taxon>Ficeae</taxon>
        <taxon>Ficus</taxon>
    </lineage>
</organism>
<evidence type="ECO:0000313" key="2">
    <source>
        <dbReference type="Proteomes" id="UP001187192"/>
    </source>
</evidence>
<comment type="caution">
    <text evidence="1">The sequence shown here is derived from an EMBL/GenBank/DDBJ whole genome shotgun (WGS) entry which is preliminary data.</text>
</comment>
<dbReference type="AlphaFoldDB" id="A0AA88D1F0"/>
<reference evidence="1" key="1">
    <citation type="submission" date="2023-07" db="EMBL/GenBank/DDBJ databases">
        <title>draft genome sequence of fig (Ficus carica).</title>
        <authorList>
            <person name="Takahashi T."/>
            <person name="Nishimura K."/>
        </authorList>
    </citation>
    <scope>NUCLEOTIDE SEQUENCE</scope>
</reference>
<keyword evidence="2" id="KW-1185">Reference proteome</keyword>
<proteinExistence type="predicted"/>
<evidence type="ECO:0008006" key="3">
    <source>
        <dbReference type="Google" id="ProtNLM"/>
    </source>
</evidence>
<protein>
    <recommendedName>
        <fullName evidence="3">BED-type domain-containing protein</fullName>
    </recommendedName>
</protein>